<dbReference type="PANTHER" id="PTHR44329">
    <property type="entry name" value="SERINE/THREONINE-PROTEIN KINASE TNNI3K-RELATED"/>
    <property type="match status" value="1"/>
</dbReference>
<sequence>MGLGLRSPQILRTEVLIWRQLRHENILPLLGITHTRIADIRLVTPWQSKGNLSQFMKQPEAESVNRLDMLLKIGRAVDYLHNHQPNVIHGDLKCVNVLVGSDNNPLICDFGLSAARYANSSSTSSPDGGSFRWMAVELLANEQDIKPSTQSDVWSFASLAWELLTGKLPFADKLTNNAVRAAVISGERPPQGDFHAVRRGLSHKLYRQLRASWSVDPDKRPTIGALLPVISNLSSEWEQFFSISTQPRRRTVSVDVHLP</sequence>
<dbReference type="GeneID" id="18885764"/>
<dbReference type="InterPro" id="IPR001245">
    <property type="entry name" value="Ser-Thr/Tyr_kinase_cat_dom"/>
</dbReference>
<keyword evidence="1" id="KW-0808">Transferase</keyword>
<keyword evidence="2" id="KW-0547">Nucleotide-binding</keyword>
<dbReference type="PROSITE" id="PS00108">
    <property type="entry name" value="PROTEIN_KINASE_ST"/>
    <property type="match status" value="1"/>
</dbReference>
<dbReference type="InterPro" id="IPR051681">
    <property type="entry name" value="Ser/Thr_Kinases-Pseudokinases"/>
</dbReference>
<dbReference type="RefSeq" id="XP_007389236.1">
    <property type="nucleotide sequence ID" value="XM_007389174.1"/>
</dbReference>
<reference evidence="7" key="1">
    <citation type="journal article" date="2012" name="Science">
        <title>The Paleozoic origin of enzymatic lignin decomposition reconstructed from 31 fungal genomes.</title>
        <authorList>
            <person name="Floudas D."/>
            <person name="Binder M."/>
            <person name="Riley R."/>
            <person name="Barry K."/>
            <person name="Blanchette R.A."/>
            <person name="Henrissat B."/>
            <person name="Martinez A.T."/>
            <person name="Otillar R."/>
            <person name="Spatafora J.W."/>
            <person name="Yadav J.S."/>
            <person name="Aerts A."/>
            <person name="Benoit I."/>
            <person name="Boyd A."/>
            <person name="Carlson A."/>
            <person name="Copeland A."/>
            <person name="Coutinho P.M."/>
            <person name="de Vries R.P."/>
            <person name="Ferreira P."/>
            <person name="Findley K."/>
            <person name="Foster B."/>
            <person name="Gaskell J."/>
            <person name="Glotzer D."/>
            <person name="Gorecki P."/>
            <person name="Heitman J."/>
            <person name="Hesse C."/>
            <person name="Hori C."/>
            <person name="Igarashi K."/>
            <person name="Jurgens J.A."/>
            <person name="Kallen N."/>
            <person name="Kersten P."/>
            <person name="Kohler A."/>
            <person name="Kuees U."/>
            <person name="Kumar T.K.A."/>
            <person name="Kuo A."/>
            <person name="LaButti K."/>
            <person name="Larrondo L.F."/>
            <person name="Lindquist E."/>
            <person name="Ling A."/>
            <person name="Lombard V."/>
            <person name="Lucas S."/>
            <person name="Lundell T."/>
            <person name="Martin R."/>
            <person name="McLaughlin D.J."/>
            <person name="Morgenstern I."/>
            <person name="Morin E."/>
            <person name="Murat C."/>
            <person name="Nagy L.G."/>
            <person name="Nolan M."/>
            <person name="Ohm R.A."/>
            <person name="Patyshakuliyeva A."/>
            <person name="Rokas A."/>
            <person name="Ruiz-Duenas F.J."/>
            <person name="Sabat G."/>
            <person name="Salamov A."/>
            <person name="Samejima M."/>
            <person name="Schmutz J."/>
            <person name="Slot J.C."/>
            <person name="St John F."/>
            <person name="Stenlid J."/>
            <person name="Sun H."/>
            <person name="Sun S."/>
            <person name="Syed K."/>
            <person name="Tsang A."/>
            <person name="Wiebenga A."/>
            <person name="Young D."/>
            <person name="Pisabarro A."/>
            <person name="Eastwood D.C."/>
            <person name="Martin F."/>
            <person name="Cullen D."/>
            <person name="Grigoriev I.V."/>
            <person name="Hibbett D.S."/>
        </authorList>
    </citation>
    <scope>NUCLEOTIDE SEQUENCE [LARGE SCALE GENOMIC DNA]</scope>
    <source>
        <strain evidence="7">HHB-11173 SS5</strain>
    </source>
</reference>
<accession>R7S157</accession>
<evidence type="ECO:0000259" key="5">
    <source>
        <dbReference type="PROSITE" id="PS50011"/>
    </source>
</evidence>
<dbReference type="GO" id="GO:0005524">
    <property type="term" value="F:ATP binding"/>
    <property type="evidence" value="ECO:0007669"/>
    <property type="project" value="UniProtKB-KW"/>
</dbReference>
<dbReference type="GO" id="GO:0004674">
    <property type="term" value="F:protein serine/threonine kinase activity"/>
    <property type="evidence" value="ECO:0007669"/>
    <property type="project" value="TreeGrafter"/>
</dbReference>
<evidence type="ECO:0000256" key="2">
    <source>
        <dbReference type="ARBA" id="ARBA00022741"/>
    </source>
</evidence>
<dbReference type="Proteomes" id="UP000054196">
    <property type="component" value="Unassembled WGS sequence"/>
</dbReference>
<dbReference type="SUPFAM" id="SSF56112">
    <property type="entry name" value="Protein kinase-like (PK-like)"/>
    <property type="match status" value="1"/>
</dbReference>
<evidence type="ECO:0000313" key="6">
    <source>
        <dbReference type="EMBL" id="EIN03579.1"/>
    </source>
</evidence>
<dbReference type="PANTHER" id="PTHR44329:SF288">
    <property type="entry name" value="MITOGEN-ACTIVATED PROTEIN KINASE KINASE KINASE 20"/>
    <property type="match status" value="1"/>
</dbReference>
<evidence type="ECO:0000313" key="7">
    <source>
        <dbReference type="Proteomes" id="UP000054196"/>
    </source>
</evidence>
<dbReference type="Gene3D" id="1.10.510.10">
    <property type="entry name" value="Transferase(Phosphotransferase) domain 1"/>
    <property type="match status" value="1"/>
</dbReference>
<dbReference type="HOGENOM" id="CLU_000288_7_18_1"/>
<dbReference type="AlphaFoldDB" id="R7S157"/>
<protein>
    <submittedName>
        <fullName evidence="6">Kinase-like protein</fullName>
    </submittedName>
</protein>
<dbReference type="Pfam" id="PF07714">
    <property type="entry name" value="PK_Tyr_Ser-Thr"/>
    <property type="match status" value="1"/>
</dbReference>
<dbReference type="InterPro" id="IPR000719">
    <property type="entry name" value="Prot_kinase_dom"/>
</dbReference>
<evidence type="ECO:0000256" key="1">
    <source>
        <dbReference type="ARBA" id="ARBA00022679"/>
    </source>
</evidence>
<name>R7S157_PUNST</name>
<keyword evidence="3 6" id="KW-0418">Kinase</keyword>
<gene>
    <name evidence="6" type="ORF">PUNSTDRAFT_77929</name>
</gene>
<dbReference type="InterPro" id="IPR008271">
    <property type="entry name" value="Ser/Thr_kinase_AS"/>
</dbReference>
<dbReference type="InterPro" id="IPR011009">
    <property type="entry name" value="Kinase-like_dom_sf"/>
</dbReference>
<feature type="domain" description="Protein kinase" evidence="5">
    <location>
        <begin position="1"/>
        <end position="241"/>
    </location>
</feature>
<keyword evidence="4" id="KW-0067">ATP-binding</keyword>
<dbReference type="EMBL" id="JH687561">
    <property type="protein sequence ID" value="EIN03579.1"/>
    <property type="molecule type" value="Genomic_DNA"/>
</dbReference>
<evidence type="ECO:0000256" key="4">
    <source>
        <dbReference type="ARBA" id="ARBA00022840"/>
    </source>
</evidence>
<dbReference type="PIRSF" id="PIRSF000654">
    <property type="entry name" value="Integrin-linked_kinase"/>
    <property type="match status" value="1"/>
</dbReference>
<organism evidence="6 7">
    <name type="scientific">Punctularia strigosozonata (strain HHB-11173)</name>
    <name type="common">White-rot fungus</name>
    <dbReference type="NCBI Taxonomy" id="741275"/>
    <lineage>
        <taxon>Eukaryota</taxon>
        <taxon>Fungi</taxon>
        <taxon>Dikarya</taxon>
        <taxon>Basidiomycota</taxon>
        <taxon>Agaricomycotina</taxon>
        <taxon>Agaricomycetes</taxon>
        <taxon>Corticiales</taxon>
        <taxon>Punctulariaceae</taxon>
        <taxon>Punctularia</taxon>
    </lineage>
</organism>
<keyword evidence="7" id="KW-1185">Reference proteome</keyword>
<dbReference type="KEGG" id="psq:PUNSTDRAFT_77929"/>
<proteinExistence type="predicted"/>
<dbReference type="OrthoDB" id="4062651at2759"/>
<evidence type="ECO:0000256" key="3">
    <source>
        <dbReference type="ARBA" id="ARBA00022777"/>
    </source>
</evidence>
<dbReference type="PROSITE" id="PS50011">
    <property type="entry name" value="PROTEIN_KINASE_DOM"/>
    <property type="match status" value="1"/>
</dbReference>
<dbReference type="SMART" id="SM00220">
    <property type="entry name" value="S_TKc"/>
    <property type="match status" value="1"/>
</dbReference>
<dbReference type="eggNOG" id="KOG0192">
    <property type="taxonomic scope" value="Eukaryota"/>
</dbReference>
<dbReference type="OMA" id="THTRIAD"/>